<dbReference type="AlphaFoldDB" id="A0A7W7WDY5"/>
<reference evidence="3 4" key="1">
    <citation type="submission" date="2020-08" db="EMBL/GenBank/DDBJ databases">
        <title>Sequencing the genomes of 1000 actinobacteria strains.</title>
        <authorList>
            <person name="Klenk H.-P."/>
        </authorList>
    </citation>
    <scope>NUCLEOTIDE SEQUENCE [LARGE SCALE GENOMIC DNA]</scope>
    <source>
        <strain evidence="3 4">DSM 43023</strain>
    </source>
</reference>
<protein>
    <recommendedName>
        <fullName evidence="5">DUF35 domain-containing protein</fullName>
    </recommendedName>
</protein>
<dbReference type="Pfam" id="PF01796">
    <property type="entry name" value="OB_ChsH2_C"/>
    <property type="match status" value="1"/>
</dbReference>
<dbReference type="Proteomes" id="UP000534286">
    <property type="component" value="Unassembled WGS sequence"/>
</dbReference>
<keyword evidence="4" id="KW-1185">Reference proteome</keyword>
<evidence type="ECO:0008006" key="5">
    <source>
        <dbReference type="Google" id="ProtNLM"/>
    </source>
</evidence>
<dbReference type="InterPro" id="IPR002878">
    <property type="entry name" value="ChsH2_C"/>
</dbReference>
<organism evidence="3 4">
    <name type="scientific">Streptosporangium album</name>
    <dbReference type="NCBI Taxonomy" id="47479"/>
    <lineage>
        <taxon>Bacteria</taxon>
        <taxon>Bacillati</taxon>
        <taxon>Actinomycetota</taxon>
        <taxon>Actinomycetes</taxon>
        <taxon>Streptosporangiales</taxon>
        <taxon>Streptosporangiaceae</taxon>
        <taxon>Streptosporangium</taxon>
    </lineage>
</organism>
<dbReference type="InterPro" id="IPR012340">
    <property type="entry name" value="NA-bd_OB-fold"/>
</dbReference>
<evidence type="ECO:0000313" key="3">
    <source>
        <dbReference type="EMBL" id="MBB4944172.1"/>
    </source>
</evidence>
<evidence type="ECO:0000313" key="4">
    <source>
        <dbReference type="Proteomes" id="UP000534286"/>
    </source>
</evidence>
<dbReference type="InterPro" id="IPR052513">
    <property type="entry name" value="Thioester_dehydratase-like"/>
</dbReference>
<proteinExistence type="predicted"/>
<name>A0A7W7WDY5_9ACTN</name>
<dbReference type="EMBL" id="JACHJU010000007">
    <property type="protein sequence ID" value="MBB4944172.1"/>
    <property type="molecule type" value="Genomic_DNA"/>
</dbReference>
<dbReference type="RefSeq" id="WP_184760041.1">
    <property type="nucleotide sequence ID" value="NZ_BAABEK010000040.1"/>
</dbReference>
<dbReference type="PANTHER" id="PTHR34075">
    <property type="entry name" value="BLR3430 PROTEIN"/>
    <property type="match status" value="1"/>
</dbReference>
<dbReference type="InterPro" id="IPR022002">
    <property type="entry name" value="ChsH2_Znr"/>
</dbReference>
<sequence length="172" mass="19134">MAIYRGLDLMVGPTDSEHHGYFEAARQHKLVVQRCRGCGLLRGTIGAACPYCSALAWEWEQVSGKGVIYSYAIVAQAVHPAFRDAVPYPLVLVELDEQRAVPWRDGAEGELVSVRKIANLVRADDVTQPEDEKNVAIGMRVEVCFVDLDDDMALPQFRLTGEPPEHSPWRAD</sequence>
<dbReference type="SUPFAM" id="SSF50249">
    <property type="entry name" value="Nucleic acid-binding proteins"/>
    <property type="match status" value="1"/>
</dbReference>
<feature type="domain" description="ChsH2 C-terminal OB-fold" evidence="1">
    <location>
        <begin position="59"/>
        <end position="146"/>
    </location>
</feature>
<comment type="caution">
    <text evidence="3">The sequence shown here is derived from an EMBL/GenBank/DDBJ whole genome shotgun (WGS) entry which is preliminary data.</text>
</comment>
<accession>A0A7W7WDY5</accession>
<gene>
    <name evidence="3" type="ORF">FHR32_008575</name>
</gene>
<evidence type="ECO:0000259" key="1">
    <source>
        <dbReference type="Pfam" id="PF01796"/>
    </source>
</evidence>
<evidence type="ECO:0000259" key="2">
    <source>
        <dbReference type="Pfam" id="PF12172"/>
    </source>
</evidence>
<dbReference type="PANTHER" id="PTHR34075:SF5">
    <property type="entry name" value="BLR3430 PROTEIN"/>
    <property type="match status" value="1"/>
</dbReference>
<dbReference type="Pfam" id="PF12172">
    <property type="entry name" value="zf-ChsH2"/>
    <property type="match status" value="1"/>
</dbReference>
<feature type="domain" description="ChsH2 rubredoxin-like zinc ribbon" evidence="2">
    <location>
        <begin position="22"/>
        <end position="58"/>
    </location>
</feature>